<keyword evidence="2" id="KW-1185">Reference proteome</keyword>
<dbReference type="Proteomes" id="UP001060085">
    <property type="component" value="Linkage Group LG08"/>
</dbReference>
<accession>A0ACB9ZM36</accession>
<proteinExistence type="predicted"/>
<evidence type="ECO:0000313" key="1">
    <source>
        <dbReference type="EMBL" id="KAI5647891.1"/>
    </source>
</evidence>
<sequence>MDWVYPRRRGPEWKLGWTGQTMASLSLPPIPLLIIFAIVIVLLPMSLSTNYKEQLDRATIVFQLLLLMIPLVLVFIVRSSFTNWNFNLWVPRPRRPDGVQRGGGGFPWGITILLVVLLLLVSYQSSFRSKWFLPSD</sequence>
<comment type="caution">
    <text evidence="1">The sequence shown here is derived from an EMBL/GenBank/DDBJ whole genome shotgun (WGS) entry which is preliminary data.</text>
</comment>
<gene>
    <name evidence="1" type="ORF">M9H77_33896</name>
</gene>
<dbReference type="EMBL" id="CM044708">
    <property type="protein sequence ID" value="KAI5647891.1"/>
    <property type="molecule type" value="Genomic_DNA"/>
</dbReference>
<protein>
    <submittedName>
        <fullName evidence="1">Uncharacterized protein</fullName>
    </submittedName>
</protein>
<evidence type="ECO:0000313" key="2">
    <source>
        <dbReference type="Proteomes" id="UP001060085"/>
    </source>
</evidence>
<organism evidence="1 2">
    <name type="scientific">Catharanthus roseus</name>
    <name type="common">Madagascar periwinkle</name>
    <name type="synonym">Vinca rosea</name>
    <dbReference type="NCBI Taxonomy" id="4058"/>
    <lineage>
        <taxon>Eukaryota</taxon>
        <taxon>Viridiplantae</taxon>
        <taxon>Streptophyta</taxon>
        <taxon>Embryophyta</taxon>
        <taxon>Tracheophyta</taxon>
        <taxon>Spermatophyta</taxon>
        <taxon>Magnoliopsida</taxon>
        <taxon>eudicotyledons</taxon>
        <taxon>Gunneridae</taxon>
        <taxon>Pentapetalae</taxon>
        <taxon>asterids</taxon>
        <taxon>lamiids</taxon>
        <taxon>Gentianales</taxon>
        <taxon>Apocynaceae</taxon>
        <taxon>Rauvolfioideae</taxon>
        <taxon>Vinceae</taxon>
        <taxon>Catharanthinae</taxon>
        <taxon>Catharanthus</taxon>
    </lineage>
</organism>
<reference evidence="2" key="1">
    <citation type="journal article" date="2023" name="Nat. Plants">
        <title>Single-cell RNA sequencing provides a high-resolution roadmap for understanding the multicellular compartmentation of specialized metabolism.</title>
        <authorList>
            <person name="Sun S."/>
            <person name="Shen X."/>
            <person name="Li Y."/>
            <person name="Li Y."/>
            <person name="Wang S."/>
            <person name="Li R."/>
            <person name="Zhang H."/>
            <person name="Shen G."/>
            <person name="Guo B."/>
            <person name="Wei J."/>
            <person name="Xu J."/>
            <person name="St-Pierre B."/>
            <person name="Chen S."/>
            <person name="Sun C."/>
        </authorList>
    </citation>
    <scope>NUCLEOTIDE SEQUENCE [LARGE SCALE GENOMIC DNA]</scope>
</reference>
<name>A0ACB9ZM36_CATRO</name>